<evidence type="ECO:0000313" key="4">
    <source>
        <dbReference type="EMBL" id="TKH07796.1"/>
    </source>
</evidence>
<reference evidence="4 5" key="1">
    <citation type="journal article" date="2019" name="Environ. Microbiol.">
        <title>An active ?-lactamase is a part of an orchestrated cell wall stress resistance network of Bacillus subtilis and related rhizosphere species.</title>
        <authorList>
            <person name="Bucher T."/>
            <person name="Keren-Paz A."/>
            <person name="Hausser J."/>
            <person name="Olender T."/>
            <person name="Cytryn E."/>
            <person name="Kolodkin-Gal I."/>
        </authorList>
    </citation>
    <scope>NUCLEOTIDE SEQUENCE [LARGE SCALE GENOMIC DNA]</scope>
    <source>
        <strain evidence="4 5">I4</strain>
    </source>
</reference>
<evidence type="ECO:0000256" key="1">
    <source>
        <dbReference type="ARBA" id="ARBA00022969"/>
    </source>
</evidence>
<gene>
    <name evidence="4" type="ORF">FC678_22165</name>
</gene>
<dbReference type="InterPro" id="IPR012347">
    <property type="entry name" value="Ferritin-like"/>
</dbReference>
<dbReference type="InterPro" id="IPR012851">
    <property type="entry name" value="Spore_coat_CotF-like"/>
</dbReference>
<keyword evidence="4" id="KW-0167">Capsid protein</keyword>
<comment type="similarity">
    <text evidence="3">Belongs to the CotF family.</text>
</comment>
<comment type="caution">
    <text evidence="4">The sequence shown here is derived from an EMBL/GenBank/DDBJ whole genome shotgun (WGS) entry which is preliminary data.</text>
</comment>
<sequence length="99" mass="10766">MTNFLQNMAGMGGMTDQVIATDFLNSAKSGIRNTAFAITETASPELRAALREQLRSAVETHGLISDYMVSKGYYHPLDISEQSKVNLKAANTALNLSQQ</sequence>
<organism evidence="4 5">
    <name type="scientific">Peribacillus simplex</name>
    <dbReference type="NCBI Taxonomy" id="1478"/>
    <lineage>
        <taxon>Bacteria</taxon>
        <taxon>Bacillati</taxon>
        <taxon>Bacillota</taxon>
        <taxon>Bacilli</taxon>
        <taxon>Bacillales</taxon>
        <taxon>Bacillaceae</taxon>
        <taxon>Peribacillus</taxon>
    </lineage>
</organism>
<evidence type="ECO:0000313" key="5">
    <source>
        <dbReference type="Proteomes" id="UP000309170"/>
    </source>
</evidence>
<accession>A0A9X9EQP2</accession>
<dbReference type="PANTHER" id="PTHR39183:SF1">
    <property type="entry name" value="SPORE COAT PROTEIN F-LIKE PROTEIN YHCQ"/>
    <property type="match status" value="1"/>
</dbReference>
<dbReference type="Pfam" id="PF07875">
    <property type="entry name" value="Coat_F"/>
    <property type="match status" value="1"/>
</dbReference>
<keyword evidence="1" id="KW-0749">Sporulation</keyword>
<name>A0A9X9EQP2_9BACI</name>
<dbReference type="EMBL" id="SZNT01000461">
    <property type="protein sequence ID" value="TKH07796.1"/>
    <property type="molecule type" value="Genomic_DNA"/>
</dbReference>
<keyword evidence="4" id="KW-0946">Virion</keyword>
<dbReference type="GO" id="GO:0030435">
    <property type="term" value="P:sporulation resulting in formation of a cellular spore"/>
    <property type="evidence" value="ECO:0007669"/>
    <property type="project" value="UniProtKB-KW"/>
</dbReference>
<dbReference type="AlphaFoldDB" id="A0A9X9EQP2"/>
<evidence type="ECO:0000256" key="2">
    <source>
        <dbReference type="ARBA" id="ARBA00024325"/>
    </source>
</evidence>
<dbReference type="PANTHER" id="PTHR39183">
    <property type="entry name" value="SPORE COAT PROTEIN F-LIKE PROTEIN YHCQ"/>
    <property type="match status" value="1"/>
</dbReference>
<dbReference type="Gene3D" id="1.20.1260.10">
    <property type="match status" value="1"/>
</dbReference>
<evidence type="ECO:0000256" key="3">
    <source>
        <dbReference type="ARBA" id="ARBA00024344"/>
    </source>
</evidence>
<comment type="subcellular location">
    <subcellularLocation>
        <location evidence="2">Spore coat</location>
    </subcellularLocation>
</comment>
<protein>
    <submittedName>
        <fullName evidence="4">Spore coat protein</fullName>
    </submittedName>
</protein>
<dbReference type="Proteomes" id="UP000309170">
    <property type="component" value="Unassembled WGS sequence"/>
</dbReference>
<dbReference type="RefSeq" id="WP_137024440.1">
    <property type="nucleotide sequence ID" value="NZ_SZNT01000461.1"/>
</dbReference>
<proteinExistence type="inferred from homology"/>